<dbReference type="CDD" id="cd18186">
    <property type="entry name" value="BTB_POZ_ZBTB_KLHL-like"/>
    <property type="match status" value="1"/>
</dbReference>
<dbReference type="InterPro" id="IPR051481">
    <property type="entry name" value="BTB-POZ/Galectin-3-binding"/>
</dbReference>
<proteinExistence type="predicted"/>
<dbReference type="EMBL" id="JEMT01027353">
    <property type="protein sequence ID" value="EXX57504.1"/>
    <property type="molecule type" value="Genomic_DNA"/>
</dbReference>
<dbReference type="Proteomes" id="UP000022910">
    <property type="component" value="Unassembled WGS sequence"/>
</dbReference>
<evidence type="ECO:0000259" key="1">
    <source>
        <dbReference type="PROSITE" id="PS50097"/>
    </source>
</evidence>
<dbReference type="SUPFAM" id="SSF54695">
    <property type="entry name" value="POZ domain"/>
    <property type="match status" value="1"/>
</dbReference>
<dbReference type="PANTHER" id="PTHR24410:SF23">
    <property type="entry name" value="BTB DOMAIN-CONTAINING PROTEIN-RELATED"/>
    <property type="match status" value="1"/>
</dbReference>
<dbReference type="Pfam" id="PF07534">
    <property type="entry name" value="TLD"/>
    <property type="match status" value="1"/>
</dbReference>
<evidence type="ECO:0000313" key="3">
    <source>
        <dbReference type="EMBL" id="EXX57504.1"/>
    </source>
</evidence>
<dbReference type="AlphaFoldDB" id="A0A015JR29"/>
<dbReference type="SMART" id="SM00225">
    <property type="entry name" value="BTB"/>
    <property type="match status" value="1"/>
</dbReference>
<feature type="domain" description="BTB" evidence="1">
    <location>
        <begin position="23"/>
        <end position="96"/>
    </location>
</feature>
<dbReference type="InterPro" id="IPR006571">
    <property type="entry name" value="TLDc_dom"/>
</dbReference>
<evidence type="ECO:0000313" key="4">
    <source>
        <dbReference type="Proteomes" id="UP000022910"/>
    </source>
</evidence>
<evidence type="ECO:0008006" key="5">
    <source>
        <dbReference type="Google" id="ProtNLM"/>
    </source>
</evidence>
<organism evidence="3 4">
    <name type="scientific">Rhizophagus irregularis (strain DAOM 197198w)</name>
    <name type="common">Glomus intraradices</name>
    <dbReference type="NCBI Taxonomy" id="1432141"/>
    <lineage>
        <taxon>Eukaryota</taxon>
        <taxon>Fungi</taxon>
        <taxon>Fungi incertae sedis</taxon>
        <taxon>Mucoromycota</taxon>
        <taxon>Glomeromycotina</taxon>
        <taxon>Glomeromycetes</taxon>
        <taxon>Glomerales</taxon>
        <taxon>Glomeraceae</taxon>
        <taxon>Rhizophagus</taxon>
    </lineage>
</organism>
<dbReference type="InterPro" id="IPR000210">
    <property type="entry name" value="BTB/POZ_dom"/>
</dbReference>
<dbReference type="InterPro" id="IPR011333">
    <property type="entry name" value="SKP1/BTB/POZ_sf"/>
</dbReference>
<comment type="caution">
    <text evidence="3">The sequence shown here is derived from an EMBL/GenBank/DDBJ whole genome shotgun (WGS) entry which is preliminary data.</text>
</comment>
<dbReference type="SMART" id="SM00584">
    <property type="entry name" value="TLDc"/>
    <property type="match status" value="1"/>
</dbReference>
<dbReference type="HOGENOM" id="CLU_021542_0_1_1"/>
<dbReference type="PANTHER" id="PTHR24410">
    <property type="entry name" value="HL07962P-RELATED"/>
    <property type="match status" value="1"/>
</dbReference>
<dbReference type="Gene3D" id="3.30.710.10">
    <property type="entry name" value="Potassium Channel Kv1.1, Chain A"/>
    <property type="match status" value="1"/>
</dbReference>
<dbReference type="OrthoDB" id="25620at2759"/>
<feature type="domain" description="TLDc" evidence="2">
    <location>
        <begin position="285"/>
        <end position="456"/>
    </location>
</feature>
<sequence length="459" mass="54713">MSIEYCQEVANDYEKVLESDEEYDVIIYAGEYENVKEIFAHLFVLRTRTEYFRREFSKKRTEIKDGKYIFRKPNISPQIFKIILRFIYCGKMDLTKLRGSEILELLMAVDELKIQTLIQYIQKYLIKHQYEFLQQLFSTETLEMCYQHESFKDLLNFYLEIISKEPEILFNSNKFINLKAPLLELLLKEHFLLLDEIVIWDRLIKWSFAKHPSIQQDVKKWNKEEITTMERTFHNFIPLIKFYNIPPDDFVSKVCPYKVLLPEDLTNDILNIDKKISKYQKYDTVIVKPRHFAIFSSWIERKNDNYYTVRDIPYHFNLIYRASRDGNTAEAFHNKCDNKGPTIVIAKVADSEQLVGGYNPLEWDLSDNYKSTKNSFIFSFTNKAKVGHINHFEHSVYCHRKYGPTFGHGHDLSHADCTTWRSYVSSYPEVDIPIPNANDMLYNEFNVEDYEVFQVIKKK</sequence>
<reference evidence="3 4" key="1">
    <citation type="submission" date="2014-02" db="EMBL/GenBank/DDBJ databases">
        <title>Single nucleus genome sequencing reveals high similarity among nuclei of an endomycorrhizal fungus.</title>
        <authorList>
            <person name="Lin K."/>
            <person name="Geurts R."/>
            <person name="Zhang Z."/>
            <person name="Limpens E."/>
            <person name="Saunders D.G."/>
            <person name="Mu D."/>
            <person name="Pang E."/>
            <person name="Cao H."/>
            <person name="Cha H."/>
            <person name="Lin T."/>
            <person name="Zhou Q."/>
            <person name="Shang Y."/>
            <person name="Li Y."/>
            <person name="Ivanov S."/>
            <person name="Sharma T."/>
            <person name="Velzen R.V."/>
            <person name="Ruijter N.D."/>
            <person name="Aanen D.K."/>
            <person name="Win J."/>
            <person name="Kamoun S."/>
            <person name="Bisseling T."/>
            <person name="Huang S."/>
        </authorList>
    </citation>
    <scope>NUCLEOTIDE SEQUENCE [LARGE SCALE GENOMIC DNA]</scope>
    <source>
        <strain evidence="4">DAOM197198w</strain>
    </source>
</reference>
<dbReference type="Pfam" id="PF00651">
    <property type="entry name" value="BTB"/>
    <property type="match status" value="1"/>
</dbReference>
<protein>
    <recommendedName>
        <fullName evidence="5">Btb/poz domain-containing protein 19-like</fullName>
    </recommendedName>
</protein>
<gene>
    <name evidence="3" type="ORF">RirG_206570</name>
</gene>
<name>A0A015JR29_RHIIW</name>
<dbReference type="PROSITE" id="PS50097">
    <property type="entry name" value="BTB"/>
    <property type="match status" value="1"/>
</dbReference>
<dbReference type="PROSITE" id="PS51886">
    <property type="entry name" value="TLDC"/>
    <property type="match status" value="1"/>
</dbReference>
<accession>A0A015JR29</accession>
<evidence type="ECO:0000259" key="2">
    <source>
        <dbReference type="PROSITE" id="PS51886"/>
    </source>
</evidence>
<keyword evidence="4" id="KW-1185">Reference proteome</keyword>